<dbReference type="Proteomes" id="UP000620075">
    <property type="component" value="Unassembled WGS sequence"/>
</dbReference>
<keyword evidence="4" id="KW-0687">Ribonucleoprotein</keyword>
<dbReference type="InterPro" id="IPR016082">
    <property type="entry name" value="Ribosomal_uL30_ferredoxin-like"/>
</dbReference>
<evidence type="ECO:0000256" key="3">
    <source>
        <dbReference type="ARBA" id="ARBA00022980"/>
    </source>
</evidence>
<dbReference type="GO" id="GO:0015934">
    <property type="term" value="C:large ribosomal subunit"/>
    <property type="evidence" value="ECO:0007669"/>
    <property type="project" value="InterPro"/>
</dbReference>
<gene>
    <name evidence="8" type="primary">rpmD</name>
    <name evidence="8" type="ORF">JF888_02695</name>
</gene>
<comment type="similarity">
    <text evidence="1">Belongs to the universal ribosomal protein uL30 family.</text>
</comment>
<evidence type="ECO:0000259" key="7">
    <source>
        <dbReference type="Pfam" id="PF00327"/>
    </source>
</evidence>
<feature type="region of interest" description="Disordered" evidence="6">
    <location>
        <begin position="68"/>
        <end position="89"/>
    </location>
</feature>
<keyword evidence="3 8" id="KW-0689">Ribosomal protein</keyword>
<dbReference type="HAMAP" id="MF_01371_B">
    <property type="entry name" value="Ribosomal_uL30_B"/>
    <property type="match status" value="1"/>
</dbReference>
<dbReference type="Pfam" id="PF00327">
    <property type="entry name" value="Ribosomal_L30"/>
    <property type="match status" value="1"/>
</dbReference>
<dbReference type="InterPro" id="IPR036919">
    <property type="entry name" value="Ribo_uL30_ferredoxin-like_sf"/>
</dbReference>
<comment type="caution">
    <text evidence="8">The sequence shown here is derived from an EMBL/GenBank/DDBJ whole genome shotgun (WGS) entry which is preliminary data.</text>
</comment>
<evidence type="ECO:0000313" key="8">
    <source>
        <dbReference type="EMBL" id="MBJ7602094.1"/>
    </source>
</evidence>
<evidence type="ECO:0000313" key="9">
    <source>
        <dbReference type="Proteomes" id="UP000620075"/>
    </source>
</evidence>
<evidence type="ECO:0000256" key="6">
    <source>
        <dbReference type="SAM" id="MobiDB-lite"/>
    </source>
</evidence>
<dbReference type="Gene3D" id="3.30.1390.20">
    <property type="entry name" value="Ribosomal protein L30, ferredoxin-like fold domain"/>
    <property type="match status" value="1"/>
</dbReference>
<sequence length="89" mass="10190">MEKPVAATLKATWKKSAIGYSADKRATITSLGFRRLNETRELPDTEPVRGMLRKVSFLVAVEGEPWEPPKRARFKMPRTRSNKKHSRGH</sequence>
<dbReference type="EMBL" id="JAEKNQ010000013">
    <property type="protein sequence ID" value="MBJ7602094.1"/>
    <property type="molecule type" value="Genomic_DNA"/>
</dbReference>
<evidence type="ECO:0000256" key="4">
    <source>
        <dbReference type="ARBA" id="ARBA00023274"/>
    </source>
</evidence>
<organism evidence="8 9">
    <name type="scientific">Candidatus Dormiibacter inghamiae</name>
    <dbReference type="NCBI Taxonomy" id="3127013"/>
    <lineage>
        <taxon>Bacteria</taxon>
        <taxon>Bacillati</taxon>
        <taxon>Candidatus Dormiibacterota</taxon>
        <taxon>Candidatus Dormibacteria</taxon>
        <taxon>Candidatus Dormibacterales</taxon>
        <taxon>Candidatus Dormibacteraceae</taxon>
        <taxon>Candidatus Dormiibacter</taxon>
    </lineage>
</organism>
<dbReference type="GO" id="GO:0003735">
    <property type="term" value="F:structural constituent of ribosome"/>
    <property type="evidence" value="ECO:0007669"/>
    <property type="project" value="InterPro"/>
</dbReference>
<dbReference type="RefSeq" id="WP_338176486.1">
    <property type="nucleotide sequence ID" value="NZ_JAEKNQ010000013.1"/>
</dbReference>
<proteinExistence type="inferred from homology"/>
<evidence type="ECO:0000256" key="1">
    <source>
        <dbReference type="ARBA" id="ARBA00007594"/>
    </source>
</evidence>
<dbReference type="InterPro" id="IPR005996">
    <property type="entry name" value="Ribosomal_uL30_bac-type"/>
</dbReference>
<dbReference type="AlphaFoldDB" id="A0A934K8T4"/>
<feature type="compositionally biased region" description="Basic residues" evidence="6">
    <location>
        <begin position="71"/>
        <end position="89"/>
    </location>
</feature>
<name>A0A934K8T4_9BACT</name>
<accession>A0A934K8T4</accession>
<protein>
    <recommendedName>
        <fullName evidence="5">50S ribosomal protein L30</fullName>
    </recommendedName>
</protein>
<feature type="domain" description="Large ribosomal subunit protein uL30-like ferredoxin-like fold" evidence="7">
    <location>
        <begin position="9"/>
        <end position="59"/>
    </location>
</feature>
<reference evidence="8 9" key="1">
    <citation type="submission" date="2020-10" db="EMBL/GenBank/DDBJ databases">
        <title>Ca. Dormibacterota MAGs.</title>
        <authorList>
            <person name="Montgomery K."/>
        </authorList>
    </citation>
    <scope>NUCLEOTIDE SEQUENCE [LARGE SCALE GENOMIC DNA]</scope>
    <source>
        <strain evidence="8">SC8811_S16_3</strain>
    </source>
</reference>
<dbReference type="NCBIfam" id="TIGR01308">
    <property type="entry name" value="rpmD_bact"/>
    <property type="match status" value="1"/>
</dbReference>
<evidence type="ECO:0000256" key="2">
    <source>
        <dbReference type="ARBA" id="ARBA00011838"/>
    </source>
</evidence>
<evidence type="ECO:0000256" key="5">
    <source>
        <dbReference type="ARBA" id="ARBA00035492"/>
    </source>
</evidence>
<comment type="subunit">
    <text evidence="2">Part of the 50S ribosomal subunit.</text>
</comment>
<dbReference type="SUPFAM" id="SSF55129">
    <property type="entry name" value="Ribosomal protein L30p/L7e"/>
    <property type="match status" value="1"/>
</dbReference>
<dbReference type="GO" id="GO:0006412">
    <property type="term" value="P:translation"/>
    <property type="evidence" value="ECO:0007669"/>
    <property type="project" value="InterPro"/>
</dbReference>
<dbReference type="CDD" id="cd00355">
    <property type="entry name" value="Ribosomal_L30_like"/>
    <property type="match status" value="1"/>
</dbReference>